<feature type="region of interest" description="Disordered" evidence="1">
    <location>
        <begin position="298"/>
        <end position="319"/>
    </location>
</feature>
<reference evidence="2 3" key="1">
    <citation type="journal article" date="2019" name="Sci. Rep.">
        <title>A high-quality genome of Eragrostis curvula grass provides insights into Poaceae evolution and supports new strategies to enhance forage quality.</title>
        <authorList>
            <person name="Carballo J."/>
            <person name="Santos B.A.C.M."/>
            <person name="Zappacosta D."/>
            <person name="Garbus I."/>
            <person name="Selva J.P."/>
            <person name="Gallo C.A."/>
            <person name="Diaz A."/>
            <person name="Albertini E."/>
            <person name="Caccamo M."/>
            <person name="Echenique V."/>
        </authorList>
    </citation>
    <scope>NUCLEOTIDE SEQUENCE [LARGE SCALE GENOMIC DNA]</scope>
    <source>
        <strain evidence="3">cv. Victoria</strain>
        <tissue evidence="2">Leaf</tissue>
    </source>
</reference>
<feature type="compositionally biased region" description="Basic and acidic residues" evidence="1">
    <location>
        <begin position="302"/>
        <end position="319"/>
    </location>
</feature>
<dbReference type="EMBL" id="RWGY01000013">
    <property type="protein sequence ID" value="TVU26319.1"/>
    <property type="molecule type" value="Genomic_DNA"/>
</dbReference>
<proteinExistence type="predicted"/>
<evidence type="ECO:0000313" key="3">
    <source>
        <dbReference type="Proteomes" id="UP000324897"/>
    </source>
</evidence>
<accession>A0A5J9UR28</accession>
<comment type="caution">
    <text evidence="2">The sequence shown here is derived from an EMBL/GenBank/DDBJ whole genome shotgun (WGS) entry which is preliminary data.</text>
</comment>
<protein>
    <recommendedName>
        <fullName evidence="4">F-box domain-containing protein</fullName>
    </recommendedName>
</protein>
<evidence type="ECO:0000256" key="1">
    <source>
        <dbReference type="SAM" id="MobiDB-lite"/>
    </source>
</evidence>
<feature type="region of interest" description="Disordered" evidence="1">
    <location>
        <begin position="57"/>
        <end position="93"/>
    </location>
</feature>
<gene>
    <name evidence="2" type="ORF">EJB05_28858</name>
</gene>
<evidence type="ECO:0000313" key="2">
    <source>
        <dbReference type="EMBL" id="TVU26319.1"/>
    </source>
</evidence>
<dbReference type="AlphaFoldDB" id="A0A5J9UR28"/>
<keyword evidence="3" id="KW-1185">Reference proteome</keyword>
<dbReference type="Gramene" id="TVU26319">
    <property type="protein sequence ID" value="TVU26319"/>
    <property type="gene ID" value="EJB05_28858"/>
</dbReference>
<evidence type="ECO:0008006" key="4">
    <source>
        <dbReference type="Google" id="ProtNLM"/>
    </source>
</evidence>
<feature type="non-terminal residue" evidence="2">
    <location>
        <position position="1"/>
    </location>
</feature>
<organism evidence="2 3">
    <name type="scientific">Eragrostis curvula</name>
    <name type="common">weeping love grass</name>
    <dbReference type="NCBI Taxonomy" id="38414"/>
    <lineage>
        <taxon>Eukaryota</taxon>
        <taxon>Viridiplantae</taxon>
        <taxon>Streptophyta</taxon>
        <taxon>Embryophyta</taxon>
        <taxon>Tracheophyta</taxon>
        <taxon>Spermatophyta</taxon>
        <taxon>Magnoliopsida</taxon>
        <taxon>Liliopsida</taxon>
        <taxon>Poales</taxon>
        <taxon>Poaceae</taxon>
        <taxon>PACMAD clade</taxon>
        <taxon>Chloridoideae</taxon>
        <taxon>Eragrostideae</taxon>
        <taxon>Eragrostidinae</taxon>
        <taxon>Eragrostis</taxon>
    </lineage>
</organism>
<dbReference type="Proteomes" id="UP000324897">
    <property type="component" value="Chromosome 2"/>
</dbReference>
<sequence length="400" mass="44698">MDLKIKPLLLFYRPACKNRGPKICFNSSSASPKTLFCVGPICQSFFKKSFFLPHRSTAARPPRAPRRSAQGVDAARPAPLRPPLRPEDTARPPRVATPSPAFLVCSGVSYSCDAVARLSSLPDALLSNIVLRLPVKNAGHTTALSRRYCPIWYSVPLILVDSHLLPAGDDKIPKHVERDDSTAVAAAAAVSCILAAASRAMQFPELMSSPESSDHPLWDEEEEDDSGVDDILILTCLLEGSRRRKRKKKFRGSLPGRHNVPRDILGGHDCIYRDYFADQCVYSEKHFRRRFRVSRVETTPSTEREAFQHHPRREAQGEKASHKCFEKIATTPTREVVCILISGIKHQVTTLNAMERTRKKANNQLIITLKKATCSSTSHPRRDTYSSPSIELMPNVRRLA</sequence>
<name>A0A5J9UR28_9POAL</name>